<feature type="transmembrane region" description="Helical" evidence="1">
    <location>
        <begin position="248"/>
        <end position="269"/>
    </location>
</feature>
<comment type="caution">
    <text evidence="2">The sequence shown here is derived from an EMBL/GenBank/DDBJ whole genome shotgun (WGS) entry which is preliminary data.</text>
</comment>
<organism evidence="2 3">
    <name type="scientific">Perkinsus olseni</name>
    <name type="common">Perkinsus atlanticus</name>
    <dbReference type="NCBI Taxonomy" id="32597"/>
    <lineage>
        <taxon>Eukaryota</taxon>
        <taxon>Sar</taxon>
        <taxon>Alveolata</taxon>
        <taxon>Perkinsozoa</taxon>
        <taxon>Perkinsea</taxon>
        <taxon>Perkinsida</taxon>
        <taxon>Perkinsidae</taxon>
        <taxon>Perkinsus</taxon>
    </lineage>
</organism>
<feature type="non-terminal residue" evidence="2">
    <location>
        <position position="506"/>
    </location>
</feature>
<keyword evidence="1" id="KW-0812">Transmembrane</keyword>
<sequence length="506" mass="56299">IQKLKSQNENLRKTLRNTLRWIKSSRFPVKNLSPSLRAEPPGQPSVDSKISHFECGECEKLKENNFVLVEINRKILAEYRAVKAERDVLLSKSHNFKASPGFGYLSSKDDDIELMTLVDALPVEERTTAGEEAKAREKREWFMGVGIMIASVLFLVIGLYAVCFSEMMPYTGIRVLDWLKEDWVGPNTAPGDEKAEPRGKSDGPRSALKGAKKRAAAMPGRLVFLLLLGLSPIGIMLVFSLTRLHSLLLAMFAMHAFCMVLVPAIFIVLDRGDSSVEYRTYFFEASSRPNLLVGLLSFCTVLAVGCGLYAALRCRQSTRSLPVCIPSCLKELTFYGFDLPMPALLALGFYFGIVNPVLEEFFWRVFLYRELGQRFLPVEPSDGVARPDSEAAFLDLELNGSRLEDGSIPDGVSVSEFPGQLLISALYASYHFVIVRELLDSYTLATLALCGLVLFGRLLSYYCRHPRKFGFIAACFLHSGLDFVVDLAILWQVVEHKSSSAAAASV</sequence>
<keyword evidence="1" id="KW-0472">Membrane</keyword>
<proteinExistence type="predicted"/>
<dbReference type="Proteomes" id="UP000574390">
    <property type="component" value="Unassembled WGS sequence"/>
</dbReference>
<feature type="transmembrane region" description="Helical" evidence="1">
    <location>
        <begin position="222"/>
        <end position="241"/>
    </location>
</feature>
<evidence type="ECO:0000313" key="2">
    <source>
        <dbReference type="EMBL" id="KAF4723197.1"/>
    </source>
</evidence>
<feature type="transmembrane region" description="Helical" evidence="1">
    <location>
        <begin position="332"/>
        <end position="353"/>
    </location>
</feature>
<reference evidence="2 3" key="1">
    <citation type="submission" date="2020-04" db="EMBL/GenBank/DDBJ databases">
        <title>Perkinsus olseni comparative genomics.</title>
        <authorList>
            <person name="Bogema D.R."/>
        </authorList>
    </citation>
    <scope>NUCLEOTIDE SEQUENCE [LARGE SCALE GENOMIC DNA]</scope>
    <source>
        <strain evidence="2">ATCC PRA-205</strain>
    </source>
</reference>
<gene>
    <name evidence="2" type="ORF">FOZ62_023198</name>
</gene>
<feature type="transmembrane region" description="Helical" evidence="1">
    <location>
        <begin position="141"/>
        <end position="162"/>
    </location>
</feature>
<accession>A0A7J6RRE3</accession>
<protein>
    <submittedName>
        <fullName evidence="2">Uncharacterized protein</fullName>
    </submittedName>
</protein>
<dbReference type="AlphaFoldDB" id="A0A7J6RRE3"/>
<feature type="transmembrane region" description="Helical" evidence="1">
    <location>
        <begin position="469"/>
        <end position="491"/>
    </location>
</feature>
<evidence type="ECO:0000256" key="1">
    <source>
        <dbReference type="SAM" id="Phobius"/>
    </source>
</evidence>
<feature type="transmembrane region" description="Helical" evidence="1">
    <location>
        <begin position="442"/>
        <end position="462"/>
    </location>
</feature>
<dbReference type="EMBL" id="JABANM010020224">
    <property type="protein sequence ID" value="KAF4723197.1"/>
    <property type="molecule type" value="Genomic_DNA"/>
</dbReference>
<keyword evidence="1" id="KW-1133">Transmembrane helix</keyword>
<evidence type="ECO:0000313" key="3">
    <source>
        <dbReference type="Proteomes" id="UP000574390"/>
    </source>
</evidence>
<name>A0A7J6RRE3_PEROL</name>
<feature type="transmembrane region" description="Helical" evidence="1">
    <location>
        <begin position="289"/>
        <end position="312"/>
    </location>
</feature>